<dbReference type="Proteomes" id="UP000249645">
    <property type="component" value="Unassembled WGS sequence"/>
</dbReference>
<keyword evidence="2" id="KW-0808">Transferase</keyword>
<dbReference type="PANTHER" id="PTHR43610">
    <property type="entry name" value="BLL6696 PROTEIN"/>
    <property type="match status" value="1"/>
</dbReference>
<sequence>MSIPLQPILENDSVLVEPLTSEDVDSLYCIASDPAIWAQHPNKDRYKREVFEQFFQGAIESKGAFKIINKQLGKLVGSTRFYDYDPMGKSICIGYTFYATNVWGTGFNIKVKQLMLEYIFQYVEKVYFHVGVENFRSQKAVERLGAVKVEEKNVAYYNEPPKLNYIYQILRPKL</sequence>
<organism evidence="2 3">
    <name type="scientific">Pseudopedobacter saltans</name>
    <dbReference type="NCBI Taxonomy" id="151895"/>
    <lineage>
        <taxon>Bacteria</taxon>
        <taxon>Pseudomonadati</taxon>
        <taxon>Bacteroidota</taxon>
        <taxon>Sphingobacteriia</taxon>
        <taxon>Sphingobacteriales</taxon>
        <taxon>Sphingobacteriaceae</taxon>
        <taxon>Pseudopedobacter</taxon>
    </lineage>
</organism>
<accession>A0A2W5EKW7</accession>
<dbReference type="InterPro" id="IPR000182">
    <property type="entry name" value="GNAT_dom"/>
</dbReference>
<dbReference type="EMBL" id="QFOI01000300">
    <property type="protein sequence ID" value="PZP44745.1"/>
    <property type="molecule type" value="Genomic_DNA"/>
</dbReference>
<protein>
    <submittedName>
        <fullName evidence="2">N-acetyltransferase</fullName>
    </submittedName>
</protein>
<dbReference type="SUPFAM" id="SSF55729">
    <property type="entry name" value="Acyl-CoA N-acyltransferases (Nat)"/>
    <property type="match status" value="1"/>
</dbReference>
<comment type="caution">
    <text evidence="2">The sequence shown here is derived from an EMBL/GenBank/DDBJ whole genome shotgun (WGS) entry which is preliminary data.</text>
</comment>
<evidence type="ECO:0000259" key="1">
    <source>
        <dbReference type="PROSITE" id="PS51186"/>
    </source>
</evidence>
<dbReference type="InterPro" id="IPR016181">
    <property type="entry name" value="Acyl_CoA_acyltransferase"/>
</dbReference>
<dbReference type="AlphaFoldDB" id="A0A2W5EKW7"/>
<dbReference type="PANTHER" id="PTHR43610:SF1">
    <property type="entry name" value="N-ACETYLTRANSFERASE DOMAIN-CONTAINING PROTEIN"/>
    <property type="match status" value="1"/>
</dbReference>
<name>A0A2W5EKW7_9SPHI</name>
<evidence type="ECO:0000313" key="2">
    <source>
        <dbReference type="EMBL" id="PZP44745.1"/>
    </source>
</evidence>
<dbReference type="Pfam" id="PF13302">
    <property type="entry name" value="Acetyltransf_3"/>
    <property type="match status" value="1"/>
</dbReference>
<dbReference type="Gene3D" id="3.40.630.30">
    <property type="match status" value="1"/>
</dbReference>
<proteinExistence type="predicted"/>
<evidence type="ECO:0000313" key="3">
    <source>
        <dbReference type="Proteomes" id="UP000249645"/>
    </source>
</evidence>
<gene>
    <name evidence="2" type="ORF">DI598_14130</name>
</gene>
<reference evidence="2 3" key="1">
    <citation type="submission" date="2017-11" db="EMBL/GenBank/DDBJ databases">
        <title>Infants hospitalized years apart are colonized by the same room-sourced microbial strains.</title>
        <authorList>
            <person name="Brooks B."/>
            <person name="Olm M.R."/>
            <person name="Firek B.A."/>
            <person name="Baker R."/>
            <person name="Thomas B.C."/>
            <person name="Morowitz M.J."/>
            <person name="Banfield J.F."/>
        </authorList>
    </citation>
    <scope>NUCLEOTIDE SEQUENCE [LARGE SCALE GENOMIC DNA]</scope>
    <source>
        <strain evidence="2">S2_009_000_R2_76</strain>
    </source>
</reference>
<dbReference type="GO" id="GO:0016747">
    <property type="term" value="F:acyltransferase activity, transferring groups other than amino-acyl groups"/>
    <property type="evidence" value="ECO:0007669"/>
    <property type="project" value="InterPro"/>
</dbReference>
<dbReference type="PROSITE" id="PS51186">
    <property type="entry name" value="GNAT"/>
    <property type="match status" value="1"/>
</dbReference>
<feature type="domain" description="N-acetyltransferase" evidence="1">
    <location>
        <begin position="14"/>
        <end position="172"/>
    </location>
</feature>